<gene>
    <name evidence="2" type="ORF">EZS27_015378</name>
</gene>
<proteinExistence type="predicted"/>
<feature type="transmembrane region" description="Helical" evidence="1">
    <location>
        <begin position="12"/>
        <end position="32"/>
    </location>
</feature>
<keyword evidence="1" id="KW-0812">Transmembrane</keyword>
<keyword evidence="1" id="KW-1133">Transmembrane helix</keyword>
<protein>
    <submittedName>
        <fullName evidence="2">Uncharacterized protein</fullName>
    </submittedName>
</protein>
<dbReference type="AlphaFoldDB" id="A0A5J4RRU8"/>
<sequence>MIEWIIKNKEWIFSGIGILFISGIGWLLKRIFCKKKKSKPERTINLQGKKSVYIERNEGEININ</sequence>
<name>A0A5J4RRU8_9ZZZZ</name>
<accession>A0A5J4RRU8</accession>
<keyword evidence="1" id="KW-0472">Membrane</keyword>
<dbReference type="EMBL" id="SNRY01000789">
    <property type="protein sequence ID" value="KAA6336469.1"/>
    <property type="molecule type" value="Genomic_DNA"/>
</dbReference>
<evidence type="ECO:0000256" key="1">
    <source>
        <dbReference type="SAM" id="Phobius"/>
    </source>
</evidence>
<reference evidence="2" key="1">
    <citation type="submission" date="2019-03" db="EMBL/GenBank/DDBJ databases">
        <title>Single cell metagenomics reveals metabolic interactions within the superorganism composed of flagellate Streblomastix strix and complex community of Bacteroidetes bacteria on its surface.</title>
        <authorList>
            <person name="Treitli S.C."/>
            <person name="Kolisko M."/>
            <person name="Husnik F."/>
            <person name="Keeling P."/>
            <person name="Hampl V."/>
        </authorList>
    </citation>
    <scope>NUCLEOTIDE SEQUENCE</scope>
    <source>
        <strain evidence="2">STM</strain>
    </source>
</reference>
<organism evidence="2">
    <name type="scientific">termite gut metagenome</name>
    <dbReference type="NCBI Taxonomy" id="433724"/>
    <lineage>
        <taxon>unclassified sequences</taxon>
        <taxon>metagenomes</taxon>
        <taxon>organismal metagenomes</taxon>
    </lineage>
</organism>
<evidence type="ECO:0000313" key="2">
    <source>
        <dbReference type="EMBL" id="KAA6336469.1"/>
    </source>
</evidence>
<comment type="caution">
    <text evidence="2">The sequence shown here is derived from an EMBL/GenBank/DDBJ whole genome shotgun (WGS) entry which is preliminary data.</text>
</comment>